<evidence type="ECO:0000313" key="5">
    <source>
        <dbReference type="Proteomes" id="UP001274830"/>
    </source>
</evidence>
<keyword evidence="2" id="KW-0812">Transmembrane</keyword>
<dbReference type="AlphaFoldDB" id="A0AAE1C0M8"/>
<protein>
    <recommendedName>
        <fullName evidence="6">Mid2 domain-containing protein</fullName>
    </recommendedName>
</protein>
<dbReference type="Proteomes" id="UP001274830">
    <property type="component" value="Unassembled WGS sequence"/>
</dbReference>
<organism evidence="4 5">
    <name type="scientific">Recurvomyces mirabilis</name>
    <dbReference type="NCBI Taxonomy" id="574656"/>
    <lineage>
        <taxon>Eukaryota</taxon>
        <taxon>Fungi</taxon>
        <taxon>Dikarya</taxon>
        <taxon>Ascomycota</taxon>
        <taxon>Pezizomycotina</taxon>
        <taxon>Dothideomycetes</taxon>
        <taxon>Dothideomycetidae</taxon>
        <taxon>Mycosphaerellales</taxon>
        <taxon>Teratosphaeriaceae</taxon>
        <taxon>Recurvomyces</taxon>
    </lineage>
</organism>
<evidence type="ECO:0000256" key="1">
    <source>
        <dbReference type="SAM" id="MobiDB-lite"/>
    </source>
</evidence>
<evidence type="ECO:0000256" key="2">
    <source>
        <dbReference type="SAM" id="Phobius"/>
    </source>
</evidence>
<name>A0AAE1C0M8_9PEZI</name>
<proteinExistence type="predicted"/>
<keyword evidence="2" id="KW-0472">Membrane</keyword>
<sequence length="291" mass="30338">MVATTAVIAVLALLCTTQSLAQKQCYWPNHAPAANYTACNAAGDQSHCCRKHETCLTNGLCLQTQGLANRESRGACTDNTFSSPACPQACADAYDDVTNNGAFCCVLPYNSTTGRCPVSTKGSTTPFDLDPFQVIVDRSNGATLPIDGTDYVTTSNATSTGSTAETTVYQTTTATAQASIAPIAAGIAAPLGILLIAALIACGVLFSQVRKLRRQVDDQGQAHTRDPPGAAPSYDYKIASHDGRSQEAQPLYHNAGWGGHGGSPPPQIAPVEAPASTEVTEADSRPVGKFR</sequence>
<feature type="compositionally biased region" description="Basic and acidic residues" evidence="1">
    <location>
        <begin position="282"/>
        <end position="291"/>
    </location>
</feature>
<reference evidence="4" key="1">
    <citation type="submission" date="2023-07" db="EMBL/GenBank/DDBJ databases">
        <title>Black Yeasts Isolated from many extreme environments.</title>
        <authorList>
            <person name="Coleine C."/>
            <person name="Stajich J.E."/>
            <person name="Selbmann L."/>
        </authorList>
    </citation>
    <scope>NUCLEOTIDE SEQUENCE</scope>
    <source>
        <strain evidence="4">CCFEE 5485</strain>
    </source>
</reference>
<feature type="region of interest" description="Disordered" evidence="1">
    <location>
        <begin position="217"/>
        <end position="291"/>
    </location>
</feature>
<dbReference type="EMBL" id="JAUTXT010000021">
    <property type="protein sequence ID" value="KAK3674137.1"/>
    <property type="molecule type" value="Genomic_DNA"/>
</dbReference>
<evidence type="ECO:0000256" key="3">
    <source>
        <dbReference type="SAM" id="SignalP"/>
    </source>
</evidence>
<keyword evidence="5" id="KW-1185">Reference proteome</keyword>
<accession>A0AAE1C0M8</accession>
<gene>
    <name evidence="4" type="ORF">LTR78_005984</name>
</gene>
<evidence type="ECO:0000313" key="4">
    <source>
        <dbReference type="EMBL" id="KAK3674137.1"/>
    </source>
</evidence>
<keyword evidence="2" id="KW-1133">Transmembrane helix</keyword>
<feature type="chain" id="PRO_5042291630" description="Mid2 domain-containing protein" evidence="3">
    <location>
        <begin position="22"/>
        <end position="291"/>
    </location>
</feature>
<evidence type="ECO:0008006" key="6">
    <source>
        <dbReference type="Google" id="ProtNLM"/>
    </source>
</evidence>
<comment type="caution">
    <text evidence="4">The sequence shown here is derived from an EMBL/GenBank/DDBJ whole genome shotgun (WGS) entry which is preliminary data.</text>
</comment>
<feature type="signal peptide" evidence="3">
    <location>
        <begin position="1"/>
        <end position="21"/>
    </location>
</feature>
<feature type="transmembrane region" description="Helical" evidence="2">
    <location>
        <begin position="183"/>
        <end position="206"/>
    </location>
</feature>
<keyword evidence="3" id="KW-0732">Signal</keyword>